<dbReference type="AlphaFoldDB" id="A0A379Q2T0"/>
<evidence type="ECO:0000256" key="4">
    <source>
        <dbReference type="ARBA" id="ARBA00022729"/>
    </source>
</evidence>
<dbReference type="InterPro" id="IPR050643">
    <property type="entry name" value="Periplasmic_pilus_chap"/>
</dbReference>
<name>A0A379Q2T0_SALER</name>
<organism evidence="12 13">
    <name type="scientific">Salmonella enterica</name>
    <name type="common">Salmonella choleraesuis</name>
    <dbReference type="NCBI Taxonomy" id="28901"/>
    <lineage>
        <taxon>Bacteria</taxon>
        <taxon>Pseudomonadati</taxon>
        <taxon>Pseudomonadota</taxon>
        <taxon>Gammaproteobacteria</taxon>
        <taxon>Enterobacterales</taxon>
        <taxon>Enterobacteriaceae</taxon>
        <taxon>Salmonella</taxon>
    </lineage>
</organism>
<dbReference type="Pfam" id="PF00345">
    <property type="entry name" value="PapD_N"/>
    <property type="match status" value="1"/>
</dbReference>
<protein>
    <submittedName>
        <fullName evidence="12">Fimbrial chaperone yfcS</fullName>
    </submittedName>
</protein>
<dbReference type="FunFam" id="2.60.40.10:FF:000458">
    <property type="entry name" value="Molecular chaperone FimC"/>
    <property type="match status" value="1"/>
</dbReference>
<dbReference type="InterPro" id="IPR001829">
    <property type="entry name" value="Pili_assmbl_chaperone_bac"/>
</dbReference>
<keyword evidence="7" id="KW-0393">Immunoglobulin domain</keyword>
<feature type="chain" id="PRO_5016863147" evidence="9">
    <location>
        <begin position="26"/>
        <end position="250"/>
    </location>
</feature>
<dbReference type="Gene3D" id="2.60.40.10">
    <property type="entry name" value="Immunoglobulins"/>
    <property type="match status" value="2"/>
</dbReference>
<evidence type="ECO:0000256" key="2">
    <source>
        <dbReference type="ARBA" id="ARBA00007399"/>
    </source>
</evidence>
<feature type="domain" description="Pili assembly chaperone N-terminal" evidence="10">
    <location>
        <begin position="27"/>
        <end position="144"/>
    </location>
</feature>
<dbReference type="EMBL" id="UGWI01000001">
    <property type="protein sequence ID" value="SUF36303.1"/>
    <property type="molecule type" value="Genomic_DNA"/>
</dbReference>
<evidence type="ECO:0000313" key="12">
    <source>
        <dbReference type="EMBL" id="SUF36303.1"/>
    </source>
</evidence>
<dbReference type="GO" id="GO:0030288">
    <property type="term" value="C:outer membrane-bounded periplasmic space"/>
    <property type="evidence" value="ECO:0007669"/>
    <property type="project" value="InterPro"/>
</dbReference>
<evidence type="ECO:0000259" key="10">
    <source>
        <dbReference type="Pfam" id="PF00345"/>
    </source>
</evidence>
<dbReference type="Pfam" id="PF02753">
    <property type="entry name" value="PapD_C"/>
    <property type="match status" value="1"/>
</dbReference>
<dbReference type="GO" id="GO:0071555">
    <property type="term" value="P:cell wall organization"/>
    <property type="evidence" value="ECO:0007669"/>
    <property type="project" value="InterPro"/>
</dbReference>
<evidence type="ECO:0000256" key="3">
    <source>
        <dbReference type="ARBA" id="ARBA00022558"/>
    </source>
</evidence>
<evidence type="ECO:0000256" key="9">
    <source>
        <dbReference type="SAM" id="SignalP"/>
    </source>
</evidence>
<dbReference type="SUPFAM" id="SSF49354">
    <property type="entry name" value="PapD-like"/>
    <property type="match status" value="1"/>
</dbReference>
<gene>
    <name evidence="12" type="primary">papD_1</name>
    <name evidence="12" type="ORF">NCTC9854_00503</name>
</gene>
<keyword evidence="4 9" id="KW-0732">Signal</keyword>
<dbReference type="InterPro" id="IPR008962">
    <property type="entry name" value="PapD-like_sf"/>
</dbReference>
<dbReference type="NCBIfam" id="NF011813">
    <property type="entry name" value="PRK15285.1"/>
    <property type="match status" value="1"/>
</dbReference>
<dbReference type="PANTHER" id="PTHR30251:SF6">
    <property type="entry name" value="FIMBRIAL CHAPERONE YFCS-RELATED"/>
    <property type="match status" value="1"/>
</dbReference>
<evidence type="ECO:0000256" key="5">
    <source>
        <dbReference type="ARBA" id="ARBA00022764"/>
    </source>
</evidence>
<dbReference type="PRINTS" id="PR00969">
    <property type="entry name" value="CHAPERONPILI"/>
</dbReference>
<evidence type="ECO:0000256" key="7">
    <source>
        <dbReference type="ARBA" id="ARBA00023319"/>
    </source>
</evidence>
<dbReference type="PROSITE" id="PS00635">
    <property type="entry name" value="PILI_CHAPERONE"/>
    <property type="match status" value="1"/>
</dbReference>
<keyword evidence="6 8" id="KW-0143">Chaperone</keyword>
<evidence type="ECO:0000259" key="11">
    <source>
        <dbReference type="Pfam" id="PF02753"/>
    </source>
</evidence>
<comment type="similarity">
    <text evidence="2 8">Belongs to the periplasmic pilus chaperone family.</text>
</comment>
<keyword evidence="3" id="KW-1029">Fimbrium biogenesis</keyword>
<dbReference type="InterPro" id="IPR016147">
    <property type="entry name" value="Pili_assmbl_chaperone_N"/>
</dbReference>
<comment type="subcellular location">
    <subcellularLocation>
        <location evidence="1 8">Periplasm</location>
    </subcellularLocation>
</comment>
<dbReference type="InterPro" id="IPR016148">
    <property type="entry name" value="Pili_assmbl_chaperone_C"/>
</dbReference>
<proteinExistence type="inferred from homology"/>
<feature type="signal peptide" evidence="9">
    <location>
        <begin position="1"/>
        <end position="25"/>
    </location>
</feature>
<dbReference type="Proteomes" id="UP000254773">
    <property type="component" value="Unassembled WGS sequence"/>
</dbReference>
<dbReference type="SUPFAM" id="SSF49584">
    <property type="entry name" value="Periplasmic chaperone C-domain"/>
    <property type="match status" value="1"/>
</dbReference>
<dbReference type="InterPro" id="IPR018046">
    <property type="entry name" value="Pili_assmbl_chaperone_CS"/>
</dbReference>
<evidence type="ECO:0000256" key="1">
    <source>
        <dbReference type="ARBA" id="ARBA00004418"/>
    </source>
</evidence>
<accession>A0A379Q2T0</accession>
<reference evidence="12 13" key="1">
    <citation type="submission" date="2018-06" db="EMBL/GenBank/DDBJ databases">
        <authorList>
            <consortium name="Pathogen Informatics"/>
            <person name="Doyle S."/>
        </authorList>
    </citation>
    <scope>NUCLEOTIDE SEQUENCE [LARGE SCALE GENOMIC DNA]</scope>
    <source>
        <strain evidence="12 13">NCTC9854</strain>
    </source>
</reference>
<evidence type="ECO:0000256" key="8">
    <source>
        <dbReference type="RuleBase" id="RU003918"/>
    </source>
</evidence>
<dbReference type="PANTHER" id="PTHR30251">
    <property type="entry name" value="PILUS ASSEMBLY CHAPERONE"/>
    <property type="match status" value="1"/>
</dbReference>
<evidence type="ECO:0000256" key="6">
    <source>
        <dbReference type="ARBA" id="ARBA00023186"/>
    </source>
</evidence>
<evidence type="ECO:0000313" key="13">
    <source>
        <dbReference type="Proteomes" id="UP000254773"/>
    </source>
</evidence>
<feature type="domain" description="Pili assembly chaperone C-terminal" evidence="11">
    <location>
        <begin position="168"/>
        <end position="228"/>
    </location>
</feature>
<keyword evidence="5" id="KW-0574">Periplasm</keyword>
<dbReference type="InterPro" id="IPR036316">
    <property type="entry name" value="Pili_assmbl_chap_C_dom_sf"/>
</dbReference>
<dbReference type="InterPro" id="IPR013783">
    <property type="entry name" value="Ig-like_fold"/>
</dbReference>
<sequence length="250" mass="27370">MMPLKRHNLAAVLLLLLGGYSSAQAAIAPDRTRLVFRGEDKSISVDLKNANNKLPYLAQSWMEDEKGNKIDSPLTAVPPVQRIEAAGTGQIKIQGIPALAALPQDRETLFYYNVREIPPKSDKPNTLQIALQTRIKVFYRPLSLSKIDMQHPWQYKITLQREGDGYRVTNPTGYYVVLSNASNRLDGQPAPGFSPLVIAPGGSAVMKVKASDVGSAPVLTYVNDYGARLPLVFNCSGSACTVDEQKSRKS</sequence>